<dbReference type="STRING" id="370622.LA66_00005"/>
<dbReference type="Proteomes" id="UP000030826">
    <property type="component" value="Unassembled WGS sequence"/>
</dbReference>
<dbReference type="AlphaFoldDB" id="A0A0B1Q2N6"/>
<dbReference type="EMBL" id="JRFJ01000001">
    <property type="protein sequence ID" value="KHJ55113.1"/>
    <property type="molecule type" value="Genomic_DNA"/>
</dbReference>
<sequence>MLDPAENPLPDDPQQSRVYSRVMPAGSDRPVTEVVHELLERLFALEGVVGVVFWEVGRLNHAAIVCGVWRRRQQLLVAFVVT</sequence>
<name>A0A0B1Q2N6_9HYPH</name>
<organism evidence="1 2">
    <name type="scientific">Aureimonas altamirensis</name>
    <dbReference type="NCBI Taxonomy" id="370622"/>
    <lineage>
        <taxon>Bacteria</taxon>
        <taxon>Pseudomonadati</taxon>
        <taxon>Pseudomonadota</taxon>
        <taxon>Alphaproteobacteria</taxon>
        <taxon>Hyphomicrobiales</taxon>
        <taxon>Aurantimonadaceae</taxon>
        <taxon>Aureimonas</taxon>
    </lineage>
</organism>
<evidence type="ECO:0000313" key="2">
    <source>
        <dbReference type="Proteomes" id="UP000030826"/>
    </source>
</evidence>
<accession>A0A0B1Q2N6</accession>
<reference evidence="1 2" key="1">
    <citation type="submission" date="2014-09" db="EMBL/GenBank/DDBJ databases">
        <title>Isolation and characterization of Aurantimonas altamirensis ON-56566 from clinical sample following a dog bite.</title>
        <authorList>
            <person name="Eshaghi A."/>
            <person name="Li A."/>
            <person name="Shahinas D."/>
            <person name="Bahn P."/>
            <person name="Kus J.V."/>
            <person name="Patel S.N."/>
        </authorList>
    </citation>
    <scope>NUCLEOTIDE SEQUENCE [LARGE SCALE GENOMIC DNA]</scope>
    <source>
        <strain evidence="1 2">ON-56566</strain>
    </source>
</reference>
<dbReference type="RefSeq" id="WP_039187795.1">
    <property type="nucleotide sequence ID" value="NZ_JRFJ01000001.1"/>
</dbReference>
<proteinExistence type="predicted"/>
<comment type="caution">
    <text evidence="1">The sequence shown here is derived from an EMBL/GenBank/DDBJ whole genome shotgun (WGS) entry which is preliminary data.</text>
</comment>
<protein>
    <submittedName>
        <fullName evidence="1">Uncharacterized protein</fullName>
    </submittedName>
</protein>
<evidence type="ECO:0000313" key="1">
    <source>
        <dbReference type="EMBL" id="KHJ55113.1"/>
    </source>
</evidence>
<gene>
    <name evidence="1" type="ORF">LA66_00005</name>
</gene>